<sequence>MQQSGQRPPSASARAQFPHHQRYGRHTSTNRQNNPPCNTTADLERRLLKLANANNWMYLLPLKLLVTRPELRKLDLGLFLDMQLHFLSEVSAMKRFGRWWLWQRTKFLKGRGIDAQCDIAVAIDDLRTQGKCSGKVARPDLIHTSPPIVKGSDQFDGPGLVCHHCGQQFPSDQLTKRALLKMKINAPSYACINCISIHVTMCKKEKADGYLNKRLAKTKIEEDLKCQARETVDMEAMLEELNVPIHTIGPTCTEQIELCKPMTLVTYRLPVCANPEDPIDGASLSPLAFLDCHWPDKRASNHGRVLNLENEQDGTEILVLFESALDSKRKEEEDFILLLSHATAPPFSLHAFSKSETEHIVMQMKGPRAGAASGYTLPGVESSQLSKCTKKGCVIFPLVQSPGGGVIYHGSHGRPVCFNGVYPKMDMRRMNKNQREQEINGDRSQQDVILSEMICRIRSICVAYKYVSQKRYRSALQTWKKTLRRAIKWQSKRRDGCKQKGWFHDMMEKFVSIQGHSILGASLLIVAGTTGAMKNHQATAVHKDGNTSHVVETLAYYSRIKVNEMECPSNFPNSEPFAYMFLPDYCAALALRPCLHLMNCSLKSIRHVADYSRNHLNWSCAYGPK</sequence>
<dbReference type="AlphaFoldDB" id="A0AAD2JKV5"/>
<accession>A0AAD2JKV5</accession>
<feature type="compositionally biased region" description="Polar residues" evidence="1">
    <location>
        <begin position="26"/>
        <end position="39"/>
    </location>
</feature>
<dbReference type="Proteomes" id="UP001295423">
    <property type="component" value="Unassembled WGS sequence"/>
</dbReference>
<name>A0AAD2JKV5_9STRA</name>
<protein>
    <submittedName>
        <fullName evidence="3">Uncharacterized protein</fullName>
    </submittedName>
</protein>
<keyword evidence="4" id="KW-1185">Reference proteome</keyword>
<evidence type="ECO:0000313" key="2">
    <source>
        <dbReference type="EMBL" id="CAJ1939366.1"/>
    </source>
</evidence>
<reference evidence="3" key="1">
    <citation type="submission" date="2023-08" db="EMBL/GenBank/DDBJ databases">
        <authorList>
            <person name="Audoor S."/>
            <person name="Bilcke G."/>
        </authorList>
    </citation>
    <scope>NUCLEOTIDE SEQUENCE</scope>
</reference>
<evidence type="ECO:0000256" key="1">
    <source>
        <dbReference type="SAM" id="MobiDB-lite"/>
    </source>
</evidence>
<feature type="region of interest" description="Disordered" evidence="1">
    <location>
        <begin position="1"/>
        <end position="39"/>
    </location>
</feature>
<dbReference type="EMBL" id="CAKOGP040001995">
    <property type="protein sequence ID" value="CAJ1959433.1"/>
    <property type="molecule type" value="Genomic_DNA"/>
</dbReference>
<dbReference type="EMBL" id="CAKOGP040000780">
    <property type="protein sequence ID" value="CAJ1939366.1"/>
    <property type="molecule type" value="Genomic_DNA"/>
</dbReference>
<gene>
    <name evidence="3" type="ORF">CYCCA115_LOCUS17856</name>
    <name evidence="2" type="ORF">CYCCA115_LOCUS6559</name>
</gene>
<comment type="caution">
    <text evidence="3">The sequence shown here is derived from an EMBL/GenBank/DDBJ whole genome shotgun (WGS) entry which is preliminary data.</text>
</comment>
<evidence type="ECO:0000313" key="4">
    <source>
        <dbReference type="Proteomes" id="UP001295423"/>
    </source>
</evidence>
<proteinExistence type="predicted"/>
<evidence type="ECO:0000313" key="3">
    <source>
        <dbReference type="EMBL" id="CAJ1959433.1"/>
    </source>
</evidence>
<organism evidence="3 4">
    <name type="scientific">Cylindrotheca closterium</name>
    <dbReference type="NCBI Taxonomy" id="2856"/>
    <lineage>
        <taxon>Eukaryota</taxon>
        <taxon>Sar</taxon>
        <taxon>Stramenopiles</taxon>
        <taxon>Ochrophyta</taxon>
        <taxon>Bacillariophyta</taxon>
        <taxon>Bacillariophyceae</taxon>
        <taxon>Bacillariophycidae</taxon>
        <taxon>Bacillariales</taxon>
        <taxon>Bacillariaceae</taxon>
        <taxon>Cylindrotheca</taxon>
    </lineage>
</organism>